<feature type="transmembrane region" description="Helical" evidence="1">
    <location>
        <begin position="74"/>
        <end position="94"/>
    </location>
</feature>
<feature type="transmembrane region" description="Helical" evidence="1">
    <location>
        <begin position="271"/>
        <end position="292"/>
    </location>
</feature>
<keyword evidence="4" id="KW-1185">Reference proteome</keyword>
<reference evidence="3" key="1">
    <citation type="submission" date="2024-10" db="EMBL/GenBank/DDBJ databases">
        <authorList>
            <person name="Ryan C."/>
        </authorList>
    </citation>
    <scope>NUCLEOTIDE SEQUENCE [LARGE SCALE GENOMIC DNA]</scope>
</reference>
<keyword evidence="1" id="KW-0472">Membrane</keyword>
<feature type="transmembrane region" description="Helical" evidence="1">
    <location>
        <begin position="304"/>
        <end position="327"/>
    </location>
</feature>
<feature type="transmembrane region" description="Helical" evidence="1">
    <location>
        <begin position="129"/>
        <end position="147"/>
    </location>
</feature>
<feature type="transmembrane region" description="Helical" evidence="1">
    <location>
        <begin position="7"/>
        <end position="28"/>
    </location>
</feature>
<dbReference type="Pfam" id="PF04578">
    <property type="entry name" value="DUF594"/>
    <property type="match status" value="1"/>
</dbReference>
<protein>
    <recommendedName>
        <fullName evidence="2">DUF4220 domain-containing protein</fullName>
    </recommendedName>
</protein>
<evidence type="ECO:0000256" key="1">
    <source>
        <dbReference type="SAM" id="Phobius"/>
    </source>
</evidence>
<evidence type="ECO:0000259" key="2">
    <source>
        <dbReference type="Pfam" id="PF13968"/>
    </source>
</evidence>
<dbReference type="Proteomes" id="UP001497457">
    <property type="component" value="Chromosome 23rd"/>
</dbReference>
<dbReference type="InterPro" id="IPR007658">
    <property type="entry name" value="DUF594"/>
</dbReference>
<accession>A0ABC9AXU1</accession>
<dbReference type="PANTHER" id="PTHR31325">
    <property type="entry name" value="OS01G0798800 PROTEIN-RELATED"/>
    <property type="match status" value="1"/>
</dbReference>
<feature type="transmembrane region" description="Helical" evidence="1">
    <location>
        <begin position="40"/>
        <end position="62"/>
    </location>
</feature>
<evidence type="ECO:0000313" key="3">
    <source>
        <dbReference type="EMBL" id="CAL4988652.1"/>
    </source>
</evidence>
<organism evidence="3 4">
    <name type="scientific">Urochloa decumbens</name>
    <dbReference type="NCBI Taxonomy" id="240449"/>
    <lineage>
        <taxon>Eukaryota</taxon>
        <taxon>Viridiplantae</taxon>
        <taxon>Streptophyta</taxon>
        <taxon>Embryophyta</taxon>
        <taxon>Tracheophyta</taxon>
        <taxon>Spermatophyta</taxon>
        <taxon>Magnoliopsida</taxon>
        <taxon>Liliopsida</taxon>
        <taxon>Poales</taxon>
        <taxon>Poaceae</taxon>
        <taxon>PACMAD clade</taxon>
        <taxon>Panicoideae</taxon>
        <taxon>Panicodae</taxon>
        <taxon>Paniceae</taxon>
        <taxon>Melinidinae</taxon>
        <taxon>Urochloa</taxon>
    </lineage>
</organism>
<dbReference type="Pfam" id="PF13968">
    <property type="entry name" value="DUF4220"/>
    <property type="match status" value="1"/>
</dbReference>
<proteinExistence type="predicted"/>
<gene>
    <name evidence="3" type="ORF">URODEC1_LOCUS59340</name>
</gene>
<dbReference type="AlphaFoldDB" id="A0ABC9AXU1"/>
<dbReference type="InterPro" id="IPR025315">
    <property type="entry name" value="DUF4220"/>
</dbReference>
<feature type="transmembrane region" description="Helical" evidence="1">
    <location>
        <begin position="106"/>
        <end position="123"/>
    </location>
</feature>
<keyword evidence="1" id="KW-0812">Transmembrane</keyword>
<keyword evidence="1" id="KW-1133">Transmembrane helix</keyword>
<feature type="domain" description="DUF4220" evidence="2">
    <location>
        <begin position="43"/>
        <end position="373"/>
    </location>
</feature>
<sequence length="650" mass="73531">MQLWKEWAVQLLVLDSFSLQAFLFIFAGTRRRNPSTVLRVLLWLAYLLADSTATFTLGHLSIVGTSRLHHLVAFWAPFLLLHLGGQDTITAYALEDNRLWLRHLQTLVVQLLGAAYVLCSYAAPGSRGAVVPVAAVLMFLVGAAKYGERVWALKCADDKGLESFDNYYGELTRFGDKEGWKNLDPVTAAHELEEFVGPAQEEKILHAAHILLGLCIRTFIVFEPQLTHYKRGVIGYFVCKKNIFRVVELELSLMYDILYTKARVIHTLYGACIRVVSLLAIVAALVLMFVFANTKDGGYNRVDVGITYLLLIEAFLMEITSGIMAAGSTWTRYYLHKNGWNRLHGVLVSIRRLVRAESWRSWSGTIGQLNMMDLCCLDQVIRVGDHTEMKMVLNELPPPLKIDSTHIEDLMLDEMLRVADKNGEAEDRMCSLNKNDGLPVIDADFDSRIIIGHIATNVILEQGGHEDEEGLHRATKALSDYMMFLLLMESPEMLPGASRRRMCDSAFLWLDRVKGINFRGMKPSTSLRPQFAQALLGEGRKPDDPYDRDKSPCKSGAELAKILLDKGWDTHHLLEVMFGFWVEMLCYAGRQCSKDSHARKLSRGGEFLTIVWLLTRHIAEYERFRPTYIPMMGRRVSLGEQLSSMSDQDA</sequence>
<dbReference type="EMBL" id="OZ075133">
    <property type="protein sequence ID" value="CAL4988652.1"/>
    <property type="molecule type" value="Genomic_DNA"/>
</dbReference>
<evidence type="ECO:0000313" key="4">
    <source>
        <dbReference type="Proteomes" id="UP001497457"/>
    </source>
</evidence>
<name>A0ABC9AXU1_9POAL</name>